<keyword evidence="5 11" id="KW-0472">Membrane</keyword>
<keyword evidence="9" id="KW-1208">Phospholipid metabolism</keyword>
<dbReference type="InterPro" id="IPR033175">
    <property type="entry name" value="PSD-A"/>
</dbReference>
<keyword evidence="11" id="KW-1133">Transmembrane helix</keyword>
<protein>
    <submittedName>
        <fullName evidence="12">Phosphatidylserine decarboxylase</fullName>
        <ecNumber evidence="12">4.1.1.65</ecNumber>
    </submittedName>
</protein>
<evidence type="ECO:0000256" key="3">
    <source>
        <dbReference type="ARBA" id="ARBA00022793"/>
    </source>
</evidence>
<dbReference type="PANTHER" id="PTHR35809:SF1">
    <property type="entry name" value="ARCHAETIDYLSERINE DECARBOXYLASE PROENZYME-RELATED"/>
    <property type="match status" value="1"/>
</dbReference>
<dbReference type="EC" id="4.1.1.65" evidence="12"/>
<evidence type="ECO:0000256" key="7">
    <source>
        <dbReference type="ARBA" id="ARBA00023209"/>
    </source>
</evidence>
<keyword evidence="6" id="KW-0865">Zymogen</keyword>
<accession>A0A160VD02</accession>
<dbReference type="NCBIfam" id="NF003678">
    <property type="entry name" value="PRK05305.1-2"/>
    <property type="match status" value="1"/>
</dbReference>
<evidence type="ECO:0000256" key="8">
    <source>
        <dbReference type="ARBA" id="ARBA00023239"/>
    </source>
</evidence>
<dbReference type="InterPro" id="IPR003817">
    <property type="entry name" value="PS_Dcarbxylase"/>
</dbReference>
<dbReference type="EMBL" id="FAXC01000039">
    <property type="protein sequence ID" value="CUV08266.1"/>
    <property type="molecule type" value="Genomic_DNA"/>
</dbReference>
<gene>
    <name evidence="12" type="ORF">MGWOODY_Mmi327</name>
</gene>
<dbReference type="GO" id="GO:0004609">
    <property type="term" value="F:phosphatidylserine decarboxylase activity"/>
    <property type="evidence" value="ECO:0007669"/>
    <property type="project" value="UniProtKB-EC"/>
</dbReference>
<evidence type="ECO:0000256" key="9">
    <source>
        <dbReference type="ARBA" id="ARBA00023264"/>
    </source>
</evidence>
<organism evidence="12">
    <name type="scientific">hydrothermal vent metagenome</name>
    <dbReference type="NCBI Taxonomy" id="652676"/>
    <lineage>
        <taxon>unclassified sequences</taxon>
        <taxon>metagenomes</taxon>
        <taxon>ecological metagenomes</taxon>
    </lineage>
</organism>
<keyword evidence="4" id="KW-0443">Lipid metabolism</keyword>
<keyword evidence="8 12" id="KW-0456">Lyase</keyword>
<dbReference type="PANTHER" id="PTHR35809">
    <property type="entry name" value="ARCHAETIDYLSERINE DECARBOXYLASE PROENZYME-RELATED"/>
    <property type="match status" value="1"/>
</dbReference>
<evidence type="ECO:0000313" key="12">
    <source>
        <dbReference type="EMBL" id="CUV08266.1"/>
    </source>
</evidence>
<evidence type="ECO:0000256" key="4">
    <source>
        <dbReference type="ARBA" id="ARBA00023098"/>
    </source>
</evidence>
<dbReference type="HAMAP" id="MF_00664">
    <property type="entry name" value="PS_decarb_PSD_A"/>
    <property type="match status" value="1"/>
</dbReference>
<dbReference type="Pfam" id="PF02666">
    <property type="entry name" value="PS_Dcarbxylase"/>
    <property type="match status" value="1"/>
</dbReference>
<name>A0A160VD02_9ZZZZ</name>
<dbReference type="AlphaFoldDB" id="A0A160VD02"/>
<feature type="transmembrane region" description="Helical" evidence="11">
    <location>
        <begin position="7"/>
        <end position="24"/>
    </location>
</feature>
<evidence type="ECO:0000256" key="5">
    <source>
        <dbReference type="ARBA" id="ARBA00023136"/>
    </source>
</evidence>
<proteinExistence type="inferred from homology"/>
<dbReference type="GO" id="GO:0008654">
    <property type="term" value="P:phospholipid biosynthetic process"/>
    <property type="evidence" value="ECO:0007669"/>
    <property type="project" value="UniProtKB-KW"/>
</dbReference>
<evidence type="ECO:0000256" key="1">
    <source>
        <dbReference type="ARBA" id="ARBA00022475"/>
    </source>
</evidence>
<keyword evidence="11" id="KW-0812">Transmembrane</keyword>
<keyword evidence="7" id="KW-0594">Phospholipid biosynthesis</keyword>
<keyword evidence="1" id="KW-1003">Cell membrane</keyword>
<feature type="transmembrane region" description="Helical" evidence="11">
    <location>
        <begin position="30"/>
        <end position="50"/>
    </location>
</feature>
<sequence length="213" mass="23411">MIAKEGRIILIPLFLLAFPIGIYAHAVNSITFTIIYGILGILFLFSLNFFRDPKRNIPMDEKLIISPADGKVVKVSEINDPEVGESAKLVSIFLNVFSVHVNRVPIDGTVASVERKPGEFLAAFDHKASDENEQVVTVLENKSGKYKIKQIAGLIARRILCYANVGSKMHKGGRLGFIRFGSRTDLIMPAHVDVHVVVGQKVTGSETVIAKII</sequence>
<keyword evidence="3" id="KW-0210">Decarboxylase</keyword>
<evidence type="ECO:0000256" key="6">
    <source>
        <dbReference type="ARBA" id="ARBA00023145"/>
    </source>
</evidence>
<keyword evidence="10" id="KW-0670">Pyruvate</keyword>
<evidence type="ECO:0000256" key="11">
    <source>
        <dbReference type="SAM" id="Phobius"/>
    </source>
</evidence>
<evidence type="ECO:0000256" key="10">
    <source>
        <dbReference type="ARBA" id="ARBA00023317"/>
    </source>
</evidence>
<keyword evidence="2" id="KW-0444">Lipid biosynthesis</keyword>
<evidence type="ECO:0000256" key="2">
    <source>
        <dbReference type="ARBA" id="ARBA00022516"/>
    </source>
</evidence>
<reference evidence="12" key="1">
    <citation type="submission" date="2015-10" db="EMBL/GenBank/DDBJ databases">
        <authorList>
            <person name="Gilbert D.G."/>
        </authorList>
    </citation>
    <scope>NUCLEOTIDE SEQUENCE</scope>
</reference>
<dbReference type="NCBIfam" id="NF003685">
    <property type="entry name" value="PRK05305.2-5"/>
    <property type="match status" value="1"/>
</dbReference>